<gene>
    <name evidence="7" type="primary">ybeY</name>
    <name evidence="8" type="ORF">US50_C0013G0013</name>
</gene>
<keyword evidence="4 7" id="KW-0255">Endonuclease</keyword>
<keyword evidence="7" id="KW-0963">Cytoplasm</keyword>
<dbReference type="GO" id="GO:0004222">
    <property type="term" value="F:metalloendopeptidase activity"/>
    <property type="evidence" value="ECO:0007669"/>
    <property type="project" value="InterPro"/>
</dbReference>
<dbReference type="InterPro" id="IPR023091">
    <property type="entry name" value="MetalPrtase_cat_dom_sf_prd"/>
</dbReference>
<dbReference type="NCBIfam" id="TIGR00043">
    <property type="entry name" value="rRNA maturation RNase YbeY"/>
    <property type="match status" value="1"/>
</dbReference>
<evidence type="ECO:0000256" key="2">
    <source>
        <dbReference type="ARBA" id="ARBA00022722"/>
    </source>
</evidence>
<proteinExistence type="inferred from homology"/>
<keyword evidence="3 7" id="KW-0479">Metal-binding</keyword>
<sequence>MSKRERNITITNTTKGTPTPVGVPFESIKNTILGLKYNLSLVFIEPSASKKLNKLYRNKSYAANILSFPLSKNEGEIFITPAVVKADAVKFNLGYKKFMGLLVIHGCLHLKGLQHSSKMEKAEEKYFKKFFN</sequence>
<keyword evidence="7" id="KW-0698">rRNA processing</keyword>
<protein>
    <recommendedName>
        <fullName evidence="7">Endoribonuclease YbeY</fullName>
        <ecNumber evidence="7">3.1.-.-</ecNumber>
    </recommendedName>
</protein>
<name>A0A0G0JFG1_9BACT</name>
<dbReference type="Gene3D" id="3.40.390.30">
    <property type="entry name" value="Metalloproteases ('zincins'), catalytic domain"/>
    <property type="match status" value="1"/>
</dbReference>
<evidence type="ECO:0000256" key="5">
    <source>
        <dbReference type="ARBA" id="ARBA00022801"/>
    </source>
</evidence>
<evidence type="ECO:0000256" key="4">
    <source>
        <dbReference type="ARBA" id="ARBA00022759"/>
    </source>
</evidence>
<accession>A0A0G0JFG1</accession>
<dbReference type="GO" id="GO:0008270">
    <property type="term" value="F:zinc ion binding"/>
    <property type="evidence" value="ECO:0007669"/>
    <property type="project" value="UniProtKB-UniRule"/>
</dbReference>
<reference evidence="8 9" key="1">
    <citation type="journal article" date="2015" name="Nature">
        <title>rRNA introns, odd ribosomes, and small enigmatic genomes across a large radiation of phyla.</title>
        <authorList>
            <person name="Brown C.T."/>
            <person name="Hug L.A."/>
            <person name="Thomas B.C."/>
            <person name="Sharon I."/>
            <person name="Castelle C.J."/>
            <person name="Singh A."/>
            <person name="Wilkins M.J."/>
            <person name="Williams K.H."/>
            <person name="Banfield J.F."/>
        </authorList>
    </citation>
    <scope>NUCLEOTIDE SEQUENCE [LARGE SCALE GENOMIC DNA]</scope>
</reference>
<comment type="cofactor">
    <cofactor evidence="7">
        <name>Zn(2+)</name>
        <dbReference type="ChEBI" id="CHEBI:29105"/>
    </cofactor>
    <text evidence="7">Binds 1 zinc ion.</text>
</comment>
<dbReference type="AlphaFoldDB" id="A0A0G0JFG1"/>
<keyword evidence="5 7" id="KW-0378">Hydrolase</keyword>
<dbReference type="GO" id="GO:0006364">
    <property type="term" value="P:rRNA processing"/>
    <property type="evidence" value="ECO:0007669"/>
    <property type="project" value="UniProtKB-UniRule"/>
</dbReference>
<dbReference type="EC" id="3.1.-.-" evidence="7"/>
<keyword evidence="2 7" id="KW-0540">Nuclease</keyword>
<comment type="function">
    <text evidence="7">Single strand-specific metallo-endoribonuclease involved in late-stage 70S ribosome quality control and in maturation of the 3' terminus of the 16S rRNA.</text>
</comment>
<dbReference type="GO" id="GO:0005737">
    <property type="term" value="C:cytoplasm"/>
    <property type="evidence" value="ECO:0007669"/>
    <property type="project" value="UniProtKB-SubCell"/>
</dbReference>
<dbReference type="Proteomes" id="UP000033876">
    <property type="component" value="Unassembled WGS sequence"/>
</dbReference>
<evidence type="ECO:0000256" key="6">
    <source>
        <dbReference type="ARBA" id="ARBA00022833"/>
    </source>
</evidence>
<evidence type="ECO:0000313" key="9">
    <source>
        <dbReference type="Proteomes" id="UP000033876"/>
    </source>
</evidence>
<dbReference type="SUPFAM" id="SSF55486">
    <property type="entry name" value="Metalloproteases ('zincins'), catalytic domain"/>
    <property type="match status" value="1"/>
</dbReference>
<keyword evidence="6 7" id="KW-0862">Zinc</keyword>
<dbReference type="EMBL" id="LBTF01000013">
    <property type="protein sequence ID" value="KKQ35499.1"/>
    <property type="molecule type" value="Genomic_DNA"/>
</dbReference>
<dbReference type="HAMAP" id="MF_00009">
    <property type="entry name" value="Endoribonucl_YbeY"/>
    <property type="match status" value="1"/>
</dbReference>
<feature type="binding site" evidence="7">
    <location>
        <position position="105"/>
    </location>
    <ligand>
        <name>Zn(2+)</name>
        <dbReference type="ChEBI" id="CHEBI:29105"/>
        <note>catalytic</note>
    </ligand>
</feature>
<dbReference type="GO" id="GO:0004521">
    <property type="term" value="F:RNA endonuclease activity"/>
    <property type="evidence" value="ECO:0007669"/>
    <property type="project" value="UniProtKB-UniRule"/>
</dbReference>
<evidence type="ECO:0000313" key="8">
    <source>
        <dbReference type="EMBL" id="KKQ35499.1"/>
    </source>
</evidence>
<organism evidence="8 9">
    <name type="scientific">Candidatus Nomurabacteria bacterium GW2011_GWB1_37_5</name>
    <dbReference type="NCBI Taxonomy" id="1618742"/>
    <lineage>
        <taxon>Bacteria</taxon>
        <taxon>Candidatus Nomuraibacteriota</taxon>
    </lineage>
</organism>
<comment type="caution">
    <text evidence="8">The sequence shown here is derived from an EMBL/GenBank/DDBJ whole genome shotgun (WGS) entry which is preliminary data.</text>
</comment>
<feature type="binding site" evidence="7">
    <location>
        <position position="109"/>
    </location>
    <ligand>
        <name>Zn(2+)</name>
        <dbReference type="ChEBI" id="CHEBI:29105"/>
        <note>catalytic</note>
    </ligand>
</feature>
<comment type="subcellular location">
    <subcellularLocation>
        <location evidence="7">Cytoplasm</location>
    </subcellularLocation>
</comment>
<dbReference type="Pfam" id="PF02130">
    <property type="entry name" value="YbeY"/>
    <property type="match status" value="1"/>
</dbReference>
<evidence type="ECO:0000256" key="7">
    <source>
        <dbReference type="HAMAP-Rule" id="MF_00009"/>
    </source>
</evidence>
<evidence type="ECO:0000256" key="1">
    <source>
        <dbReference type="ARBA" id="ARBA00010875"/>
    </source>
</evidence>
<keyword evidence="7" id="KW-0690">Ribosome biogenesis</keyword>
<comment type="similarity">
    <text evidence="1 7">Belongs to the endoribonuclease YbeY family.</text>
</comment>
<feature type="binding site" evidence="7">
    <location>
        <position position="115"/>
    </location>
    <ligand>
        <name>Zn(2+)</name>
        <dbReference type="ChEBI" id="CHEBI:29105"/>
        <note>catalytic</note>
    </ligand>
</feature>
<dbReference type="InterPro" id="IPR002036">
    <property type="entry name" value="YbeY"/>
</dbReference>
<evidence type="ECO:0000256" key="3">
    <source>
        <dbReference type="ARBA" id="ARBA00022723"/>
    </source>
</evidence>